<keyword evidence="5" id="KW-1185">Reference proteome</keyword>
<dbReference type="SUPFAM" id="SSF53187">
    <property type="entry name" value="Zn-dependent exopeptidases"/>
    <property type="match status" value="1"/>
</dbReference>
<dbReference type="PANTHER" id="PTHR30404:SF0">
    <property type="entry name" value="N-ACETYLMURAMOYL-L-ALANINE AMIDASE AMIC"/>
    <property type="match status" value="1"/>
</dbReference>
<dbReference type="EMBL" id="FOOY01000023">
    <property type="protein sequence ID" value="SFG82515.1"/>
    <property type="molecule type" value="Genomic_DNA"/>
</dbReference>
<dbReference type="Pfam" id="PF01520">
    <property type="entry name" value="Amidase_3"/>
    <property type="match status" value="1"/>
</dbReference>
<dbReference type="RefSeq" id="WP_093674178.1">
    <property type="nucleotide sequence ID" value="NZ_FOOY01000023.1"/>
</dbReference>
<keyword evidence="1" id="KW-0378">Hydrolase</keyword>
<dbReference type="GO" id="GO:0008745">
    <property type="term" value="F:N-acetylmuramoyl-L-alanine amidase activity"/>
    <property type="evidence" value="ECO:0007669"/>
    <property type="project" value="InterPro"/>
</dbReference>
<dbReference type="AlphaFoldDB" id="A0A1I2UZ44"/>
<feature type="domain" description="MurNAc-LAA" evidence="3">
    <location>
        <begin position="114"/>
        <end position="225"/>
    </location>
</feature>
<dbReference type="SMART" id="SM00646">
    <property type="entry name" value="Ami_3"/>
    <property type="match status" value="1"/>
</dbReference>
<keyword evidence="2" id="KW-0812">Transmembrane</keyword>
<organism evidence="4 5">
    <name type="scientific">Sporolactobacillus nakayamae</name>
    <dbReference type="NCBI Taxonomy" id="269670"/>
    <lineage>
        <taxon>Bacteria</taxon>
        <taxon>Bacillati</taxon>
        <taxon>Bacillota</taxon>
        <taxon>Bacilli</taxon>
        <taxon>Bacillales</taxon>
        <taxon>Sporolactobacillaceae</taxon>
        <taxon>Sporolactobacillus</taxon>
    </lineage>
</organism>
<dbReference type="NCBIfam" id="TIGR02883">
    <property type="entry name" value="spore_cwlD"/>
    <property type="match status" value="1"/>
</dbReference>
<keyword evidence="2" id="KW-0472">Membrane</keyword>
<evidence type="ECO:0000313" key="4">
    <source>
        <dbReference type="EMBL" id="SFG82515.1"/>
    </source>
</evidence>
<evidence type="ECO:0000256" key="1">
    <source>
        <dbReference type="ARBA" id="ARBA00022801"/>
    </source>
</evidence>
<sequence length="236" mass="26434">MRRKWLFWGSMIVVLGFVAITGGKWLVSWHASQNWHTPLAGRVIVVDAGHGGPDGGAVGGSTEEKNITLKIAKDVRNYLQEMGAIVVMTRERDTDLADDNYEGRHKRQDLVRRADLINKTHPDAFVSVHLNAIPMPSLHGAQTFYHPKSSENRKLALFIQDSLKRNLGNTTRYAKPISHVYLLKKAESPSALVEVGFLSNDQERALLVQRNYQKQAAASISQGVMRYFTNEKVPSD</sequence>
<protein>
    <submittedName>
        <fullName evidence="4">N-acetylmuramoyl-L-alanine amidase</fullName>
    </submittedName>
</protein>
<evidence type="ECO:0000259" key="3">
    <source>
        <dbReference type="SMART" id="SM00646"/>
    </source>
</evidence>
<dbReference type="Proteomes" id="UP000198752">
    <property type="component" value="Unassembled WGS sequence"/>
</dbReference>
<dbReference type="InterPro" id="IPR002508">
    <property type="entry name" value="MurNAc-LAA_cat"/>
</dbReference>
<dbReference type="GO" id="GO:0030288">
    <property type="term" value="C:outer membrane-bounded periplasmic space"/>
    <property type="evidence" value="ECO:0007669"/>
    <property type="project" value="TreeGrafter"/>
</dbReference>
<dbReference type="OrthoDB" id="9806267at2"/>
<dbReference type="InterPro" id="IPR050695">
    <property type="entry name" value="N-acetylmuramoyl_amidase_3"/>
</dbReference>
<dbReference type="PANTHER" id="PTHR30404">
    <property type="entry name" value="N-ACETYLMURAMOYL-L-ALANINE AMIDASE"/>
    <property type="match status" value="1"/>
</dbReference>
<dbReference type="Gene3D" id="3.40.630.40">
    <property type="entry name" value="Zn-dependent exopeptidases"/>
    <property type="match status" value="1"/>
</dbReference>
<dbReference type="CDD" id="cd02696">
    <property type="entry name" value="MurNAc-LAA"/>
    <property type="match status" value="1"/>
</dbReference>
<name>A0A1I2UZ44_9BACL</name>
<accession>A0A1I2UZ44</accession>
<dbReference type="GO" id="GO:0009253">
    <property type="term" value="P:peptidoglycan catabolic process"/>
    <property type="evidence" value="ECO:0007669"/>
    <property type="project" value="InterPro"/>
</dbReference>
<dbReference type="InterPro" id="IPR014234">
    <property type="entry name" value="Spore_CwlD"/>
</dbReference>
<keyword evidence="2" id="KW-1133">Transmembrane helix</keyword>
<evidence type="ECO:0000313" key="5">
    <source>
        <dbReference type="Proteomes" id="UP000198752"/>
    </source>
</evidence>
<reference evidence="5" key="1">
    <citation type="submission" date="2016-10" db="EMBL/GenBank/DDBJ databases">
        <authorList>
            <person name="Varghese N."/>
            <person name="Submissions S."/>
        </authorList>
    </citation>
    <scope>NUCLEOTIDE SEQUENCE [LARGE SCALE GENOMIC DNA]</scope>
    <source>
        <strain evidence="5">ATCC 700379</strain>
    </source>
</reference>
<gene>
    <name evidence="4" type="ORF">SAMN02982927_02905</name>
</gene>
<dbReference type="STRING" id="269670.SAMN02982927_02905"/>
<feature type="transmembrane region" description="Helical" evidence="2">
    <location>
        <begin position="6"/>
        <end position="27"/>
    </location>
</feature>
<evidence type="ECO:0000256" key="2">
    <source>
        <dbReference type="SAM" id="Phobius"/>
    </source>
</evidence>
<proteinExistence type="predicted"/>